<dbReference type="Pfam" id="PF13905">
    <property type="entry name" value="Thioredoxin_8"/>
    <property type="match status" value="2"/>
</dbReference>
<keyword evidence="5" id="KW-0862">Zinc</keyword>
<dbReference type="InterPro" id="IPR052259">
    <property type="entry name" value="Nucleoredoxin-like"/>
</dbReference>
<dbReference type="GO" id="GO:0004791">
    <property type="term" value="F:thioredoxin-disulfide reductase (NADPH) activity"/>
    <property type="evidence" value="ECO:0007669"/>
    <property type="project" value="InterPro"/>
</dbReference>
<dbReference type="CDD" id="cd03009">
    <property type="entry name" value="TryX_like_TryX_NRX"/>
    <property type="match status" value="1"/>
</dbReference>
<dbReference type="InterPro" id="IPR032867">
    <property type="entry name" value="DYW_dom"/>
</dbReference>
<keyword evidence="7" id="KW-0520">NAD</keyword>
<dbReference type="SUPFAM" id="SSF57889">
    <property type="entry name" value="Cysteine-rich domain"/>
    <property type="match status" value="1"/>
</dbReference>
<dbReference type="PANTHER" id="PTHR13871:SF7">
    <property type="entry name" value="NUCLEOREDOXIN 2-RELATED"/>
    <property type="match status" value="1"/>
</dbReference>
<dbReference type="PROSITE" id="PS51352">
    <property type="entry name" value="THIOREDOXIN_2"/>
    <property type="match status" value="1"/>
</dbReference>
<evidence type="ECO:0000256" key="1">
    <source>
        <dbReference type="ARBA" id="ARBA00006643"/>
    </source>
</evidence>
<dbReference type="AlphaFoldDB" id="A0A6A1UU08"/>
<keyword evidence="14" id="KW-1185">Reference proteome</keyword>
<comment type="caution">
    <text evidence="13">The sequence shown here is derived from an EMBL/GenBank/DDBJ whole genome shotgun (WGS) entry which is preliminary data.</text>
</comment>
<reference evidence="13 14" key="1">
    <citation type="journal article" date="2019" name="Plant Biotechnol. J.">
        <title>The red bayberry genome and genetic basis of sex determination.</title>
        <authorList>
            <person name="Jia H.M."/>
            <person name="Jia H.J."/>
            <person name="Cai Q.L."/>
            <person name="Wang Y."/>
            <person name="Zhao H.B."/>
            <person name="Yang W.F."/>
            <person name="Wang G.Y."/>
            <person name="Li Y.H."/>
            <person name="Zhan D.L."/>
            <person name="Shen Y.T."/>
            <person name="Niu Q.F."/>
            <person name="Chang L."/>
            <person name="Qiu J."/>
            <person name="Zhao L."/>
            <person name="Xie H.B."/>
            <person name="Fu W.Y."/>
            <person name="Jin J."/>
            <person name="Li X.W."/>
            <person name="Jiao Y."/>
            <person name="Zhou C.C."/>
            <person name="Tu T."/>
            <person name="Chai C.Y."/>
            <person name="Gao J.L."/>
            <person name="Fan L.J."/>
            <person name="van de Weg E."/>
            <person name="Wang J.Y."/>
            <person name="Gao Z.S."/>
        </authorList>
    </citation>
    <scope>NUCLEOTIDE SEQUENCE [LARGE SCALE GENOMIC DNA]</scope>
    <source>
        <tissue evidence="13">Leaves</tissue>
    </source>
</reference>
<dbReference type="Gene3D" id="3.40.30.10">
    <property type="entry name" value="Glutaredoxin"/>
    <property type="match status" value="2"/>
</dbReference>
<dbReference type="InterPro" id="IPR012336">
    <property type="entry name" value="Thioredoxin-like_fold"/>
</dbReference>
<feature type="domain" description="Thioredoxin" evidence="12">
    <location>
        <begin position="191"/>
        <end position="380"/>
    </location>
</feature>
<keyword evidence="4" id="KW-0677">Repeat</keyword>
<evidence type="ECO:0000256" key="9">
    <source>
        <dbReference type="ARBA" id="ARBA00047388"/>
    </source>
</evidence>
<dbReference type="Pfam" id="PF14432">
    <property type="entry name" value="DYW_deaminase"/>
    <property type="match status" value="1"/>
</dbReference>
<dbReference type="GO" id="GO:0008270">
    <property type="term" value="F:zinc ion binding"/>
    <property type="evidence" value="ECO:0007669"/>
    <property type="project" value="InterPro"/>
</dbReference>
<evidence type="ECO:0000256" key="2">
    <source>
        <dbReference type="ARBA" id="ARBA00012612"/>
    </source>
</evidence>
<feature type="domain" description="Phorbol-ester/DAG-type" evidence="11">
    <location>
        <begin position="392"/>
        <end position="442"/>
    </location>
</feature>
<keyword evidence="6" id="KW-0560">Oxidoreductase</keyword>
<comment type="catalytic activity">
    <reaction evidence="10">
        <text>[protein]-dithiol + NADP(+) = [protein]-disulfide + NADPH + H(+)</text>
        <dbReference type="Rhea" id="RHEA:18753"/>
        <dbReference type="Rhea" id="RHEA-COMP:10593"/>
        <dbReference type="Rhea" id="RHEA-COMP:10594"/>
        <dbReference type="ChEBI" id="CHEBI:15378"/>
        <dbReference type="ChEBI" id="CHEBI:29950"/>
        <dbReference type="ChEBI" id="CHEBI:50058"/>
        <dbReference type="ChEBI" id="CHEBI:57783"/>
        <dbReference type="ChEBI" id="CHEBI:58349"/>
        <dbReference type="EC" id="1.8.1.8"/>
    </reaction>
</comment>
<dbReference type="SUPFAM" id="SSF52833">
    <property type="entry name" value="Thioredoxin-like"/>
    <property type="match status" value="2"/>
</dbReference>
<evidence type="ECO:0000313" key="14">
    <source>
        <dbReference type="Proteomes" id="UP000516437"/>
    </source>
</evidence>
<dbReference type="InterPro" id="IPR036249">
    <property type="entry name" value="Thioredoxin-like_sf"/>
</dbReference>
<comment type="catalytic activity">
    <reaction evidence="9">
        <text>[protein]-dithiol + NAD(+) = [protein]-disulfide + NADH + H(+)</text>
        <dbReference type="Rhea" id="RHEA:18749"/>
        <dbReference type="Rhea" id="RHEA-COMP:10593"/>
        <dbReference type="Rhea" id="RHEA-COMP:10594"/>
        <dbReference type="ChEBI" id="CHEBI:15378"/>
        <dbReference type="ChEBI" id="CHEBI:29950"/>
        <dbReference type="ChEBI" id="CHEBI:50058"/>
        <dbReference type="ChEBI" id="CHEBI:57540"/>
        <dbReference type="ChEBI" id="CHEBI:57945"/>
        <dbReference type="EC" id="1.8.1.8"/>
    </reaction>
</comment>
<accession>A0A6A1UU08</accession>
<dbReference type="Proteomes" id="UP000516437">
    <property type="component" value="Chromosome 8"/>
</dbReference>
<evidence type="ECO:0000259" key="12">
    <source>
        <dbReference type="PROSITE" id="PS51352"/>
    </source>
</evidence>
<dbReference type="Pfam" id="PF03107">
    <property type="entry name" value="C1_2"/>
    <property type="match status" value="1"/>
</dbReference>
<keyword evidence="3" id="KW-0479">Metal-binding</keyword>
<dbReference type="PANTHER" id="PTHR13871">
    <property type="entry name" value="THIOREDOXIN"/>
    <property type="match status" value="1"/>
</dbReference>
<evidence type="ECO:0000256" key="10">
    <source>
        <dbReference type="ARBA" id="ARBA00047804"/>
    </source>
</evidence>
<evidence type="ECO:0000259" key="11">
    <source>
        <dbReference type="PROSITE" id="PS50081"/>
    </source>
</evidence>
<gene>
    <name evidence="13" type="ORF">CJ030_MR8G000667</name>
</gene>
<comment type="similarity">
    <text evidence="8">Belongs to the nucleoredoxin family.</text>
</comment>
<evidence type="ECO:0000256" key="3">
    <source>
        <dbReference type="ARBA" id="ARBA00022723"/>
    </source>
</evidence>
<name>A0A6A1UU08_9ROSI</name>
<dbReference type="PROSITE" id="PS50081">
    <property type="entry name" value="ZF_DAG_PE_2"/>
    <property type="match status" value="1"/>
</dbReference>
<evidence type="ECO:0000313" key="13">
    <source>
        <dbReference type="EMBL" id="KAB1203616.1"/>
    </source>
</evidence>
<evidence type="ECO:0000256" key="8">
    <source>
        <dbReference type="ARBA" id="ARBA00025782"/>
    </source>
</evidence>
<evidence type="ECO:0000256" key="7">
    <source>
        <dbReference type="ARBA" id="ARBA00023027"/>
    </source>
</evidence>
<dbReference type="InterPro" id="IPR045870">
    <property type="entry name" value="TryX_NRX_thioredoxin_dom"/>
</dbReference>
<evidence type="ECO:0000256" key="5">
    <source>
        <dbReference type="ARBA" id="ARBA00022833"/>
    </source>
</evidence>
<protein>
    <recommendedName>
        <fullName evidence="2">protein-disulfide reductase</fullName>
        <ecNumber evidence="2">1.8.1.8</ecNumber>
    </recommendedName>
</protein>
<dbReference type="OrthoDB" id="409136at2759"/>
<dbReference type="InterPro" id="IPR046349">
    <property type="entry name" value="C1-like_sf"/>
</dbReference>
<evidence type="ECO:0000256" key="6">
    <source>
        <dbReference type="ARBA" id="ARBA00023002"/>
    </source>
</evidence>
<dbReference type="EC" id="1.8.1.8" evidence="2"/>
<organism evidence="13 14">
    <name type="scientific">Morella rubra</name>
    <name type="common">Chinese bayberry</name>
    <dbReference type="NCBI Taxonomy" id="262757"/>
    <lineage>
        <taxon>Eukaryota</taxon>
        <taxon>Viridiplantae</taxon>
        <taxon>Streptophyta</taxon>
        <taxon>Embryophyta</taxon>
        <taxon>Tracheophyta</taxon>
        <taxon>Spermatophyta</taxon>
        <taxon>Magnoliopsida</taxon>
        <taxon>eudicotyledons</taxon>
        <taxon>Gunneridae</taxon>
        <taxon>Pentapetalae</taxon>
        <taxon>rosids</taxon>
        <taxon>fabids</taxon>
        <taxon>Fagales</taxon>
        <taxon>Myricaceae</taxon>
        <taxon>Morella</taxon>
    </lineage>
</organism>
<proteinExistence type="inferred from homology"/>
<evidence type="ECO:0000256" key="4">
    <source>
        <dbReference type="ARBA" id="ARBA00022737"/>
    </source>
</evidence>
<dbReference type="EMBL" id="RXIC02000026">
    <property type="protein sequence ID" value="KAB1203616.1"/>
    <property type="molecule type" value="Genomic_DNA"/>
</dbReference>
<dbReference type="InterPro" id="IPR004146">
    <property type="entry name" value="DC1"/>
</dbReference>
<dbReference type="InterPro" id="IPR013766">
    <property type="entry name" value="Thioredoxin_domain"/>
</dbReference>
<dbReference type="InterPro" id="IPR002219">
    <property type="entry name" value="PKC_DAG/PE"/>
</dbReference>
<sequence length="446" mass="49918">MEMKKSGYSPKTNFVLQDVKEQEKEQILCGHSEKLAAAFGLLSTRLGSPLREIRTLGFLFAGWNTVSWSLSSGNSSVDHSTKKGKVIGLYFAANWYPPCWNFTQVLSGIYEELKTNGSNFEIVYVSSDEDSDAFNSYHSGMPWLAIPFSDLETKKALNRKFDVEGIPCLVILQPNDNKEDATLHDGVELVYRFGVEAFPFTKERLEKLHEELREKHDNQTLTCLLTNHDRDFLLGHPGPKQVPVASLTGKTVGLYFSAQWCIPCVKFDPKLISIYQKIKQTPEGEDFEIVFVSHDRDQESFDSYFDKMPWLALPFGDPAAKDLAKHFDVKGIPCLVILGPDGKTVTKQGRNLINLYQENAYPFTEAKVEVLEKQIDEEAKSLPRSVFHSGHRHELSLVSEGNGGGPFICCSCDEQGCGWAYLCLECGYEVHPRCVTAGAQACTGNS</sequence>
<comment type="similarity">
    <text evidence="1">Belongs to the PPR family. PCMP-H subfamily.</text>
</comment>